<dbReference type="PANTHER" id="PTHR33064:SF37">
    <property type="entry name" value="RIBONUCLEASE H"/>
    <property type="match status" value="1"/>
</dbReference>
<dbReference type="InterPro" id="IPR043502">
    <property type="entry name" value="DNA/RNA_pol_sf"/>
</dbReference>
<accession>A0A225VCG3</accession>
<evidence type="ECO:0000256" key="4">
    <source>
        <dbReference type="ARBA" id="ARBA00022722"/>
    </source>
</evidence>
<keyword evidence="3" id="KW-0548">Nucleotidyltransferase</keyword>
<evidence type="ECO:0000259" key="9">
    <source>
        <dbReference type="Pfam" id="PF17917"/>
    </source>
</evidence>
<dbReference type="OrthoDB" id="123377at2759"/>
<protein>
    <submittedName>
        <fullName evidence="10">Reverse transcriptase</fullName>
    </submittedName>
</protein>
<reference evidence="11" key="1">
    <citation type="submission" date="2017-03" db="EMBL/GenBank/DDBJ databases">
        <title>Phytopthora megakarya and P. palmivora, two closely related causual agents of cacao black pod achieved similar genome size and gene model numbers by different mechanisms.</title>
        <authorList>
            <person name="Ali S."/>
            <person name="Shao J."/>
            <person name="Larry D.J."/>
            <person name="Kronmiller B."/>
            <person name="Shen D."/>
            <person name="Strem M.D."/>
            <person name="Melnick R.L."/>
            <person name="Guiltinan M.J."/>
            <person name="Tyler B.M."/>
            <person name="Meinhardt L.W."/>
            <person name="Bailey B.A."/>
        </authorList>
    </citation>
    <scope>NUCLEOTIDE SEQUENCE [LARGE SCALE GENOMIC DNA]</scope>
    <source>
        <strain evidence="11">zdho120</strain>
    </source>
</reference>
<keyword evidence="1" id="KW-0645">Protease</keyword>
<dbReference type="InterPro" id="IPR041373">
    <property type="entry name" value="RT_RNaseH"/>
</dbReference>
<sequence>MQSFLGSQNSYGRFIEDYAMYTSVVYELREVEFAELKRKVIDQNDPTASDSDPPGPQSVIPFDERWIRAHKAFATLKTKIATTPILRHFDETKSPVVIVYASDLGISASLMQEHDGIHHPIAFARCTLKTNELNYNVTEKEVLALLRIVGLFYNLWVGREIRVLMRHSTLTWLFKSAGLQGRLGQWSALLA</sequence>
<dbReference type="PANTHER" id="PTHR33064">
    <property type="entry name" value="POL PROTEIN"/>
    <property type="match status" value="1"/>
</dbReference>
<keyword evidence="11" id="KW-1185">Reference proteome</keyword>
<dbReference type="InterPro" id="IPR043128">
    <property type="entry name" value="Rev_trsase/Diguanyl_cyclase"/>
</dbReference>
<evidence type="ECO:0000256" key="7">
    <source>
        <dbReference type="ARBA" id="ARBA00022801"/>
    </source>
</evidence>
<evidence type="ECO:0000256" key="1">
    <source>
        <dbReference type="ARBA" id="ARBA00022670"/>
    </source>
</evidence>
<comment type="caution">
    <text evidence="10">The sequence shown here is derived from an EMBL/GenBank/DDBJ whole genome shotgun (WGS) entry which is preliminary data.</text>
</comment>
<dbReference type="GO" id="GO:0003964">
    <property type="term" value="F:RNA-directed DNA polymerase activity"/>
    <property type="evidence" value="ECO:0007669"/>
    <property type="project" value="UniProtKB-KW"/>
</dbReference>
<evidence type="ECO:0000313" key="11">
    <source>
        <dbReference type="Proteomes" id="UP000198211"/>
    </source>
</evidence>
<dbReference type="Gene3D" id="3.30.70.270">
    <property type="match status" value="1"/>
</dbReference>
<dbReference type="Proteomes" id="UP000198211">
    <property type="component" value="Unassembled WGS sequence"/>
</dbReference>
<evidence type="ECO:0000256" key="6">
    <source>
        <dbReference type="ARBA" id="ARBA00022759"/>
    </source>
</evidence>
<evidence type="ECO:0000256" key="2">
    <source>
        <dbReference type="ARBA" id="ARBA00022679"/>
    </source>
</evidence>
<feature type="domain" description="Reverse transcriptase RNase H-like" evidence="9">
    <location>
        <begin position="92"/>
        <end position="191"/>
    </location>
</feature>
<dbReference type="GO" id="GO:0004519">
    <property type="term" value="F:endonuclease activity"/>
    <property type="evidence" value="ECO:0007669"/>
    <property type="project" value="UniProtKB-KW"/>
</dbReference>
<evidence type="ECO:0000256" key="8">
    <source>
        <dbReference type="ARBA" id="ARBA00022918"/>
    </source>
</evidence>
<name>A0A225VCG3_9STRA</name>
<dbReference type="GO" id="GO:0004190">
    <property type="term" value="F:aspartic-type endopeptidase activity"/>
    <property type="evidence" value="ECO:0007669"/>
    <property type="project" value="UniProtKB-KW"/>
</dbReference>
<keyword evidence="2" id="KW-0808">Transferase</keyword>
<dbReference type="AlphaFoldDB" id="A0A225VCG3"/>
<proteinExistence type="predicted"/>
<gene>
    <name evidence="10" type="ORF">PHMEG_00025264</name>
</gene>
<dbReference type="GO" id="GO:0006508">
    <property type="term" value="P:proteolysis"/>
    <property type="evidence" value="ECO:0007669"/>
    <property type="project" value="UniProtKB-KW"/>
</dbReference>
<dbReference type="InterPro" id="IPR051320">
    <property type="entry name" value="Viral_Replic_Matur_Polypro"/>
</dbReference>
<dbReference type="EMBL" id="NBNE01005747">
    <property type="protein sequence ID" value="OWZ03073.1"/>
    <property type="molecule type" value="Genomic_DNA"/>
</dbReference>
<keyword evidence="6" id="KW-0255">Endonuclease</keyword>
<evidence type="ECO:0000313" key="10">
    <source>
        <dbReference type="EMBL" id="OWZ03073.1"/>
    </source>
</evidence>
<dbReference type="STRING" id="4795.A0A225VCG3"/>
<keyword evidence="8 10" id="KW-0695">RNA-directed DNA polymerase</keyword>
<keyword evidence="7" id="KW-0378">Hydrolase</keyword>
<organism evidence="10 11">
    <name type="scientific">Phytophthora megakarya</name>
    <dbReference type="NCBI Taxonomy" id="4795"/>
    <lineage>
        <taxon>Eukaryota</taxon>
        <taxon>Sar</taxon>
        <taxon>Stramenopiles</taxon>
        <taxon>Oomycota</taxon>
        <taxon>Peronosporomycetes</taxon>
        <taxon>Peronosporales</taxon>
        <taxon>Peronosporaceae</taxon>
        <taxon>Phytophthora</taxon>
    </lineage>
</organism>
<dbReference type="Pfam" id="PF17917">
    <property type="entry name" value="RT_RNaseH"/>
    <property type="match status" value="1"/>
</dbReference>
<dbReference type="SUPFAM" id="SSF56672">
    <property type="entry name" value="DNA/RNA polymerases"/>
    <property type="match status" value="1"/>
</dbReference>
<keyword evidence="4" id="KW-0540">Nuclease</keyword>
<keyword evidence="5" id="KW-0064">Aspartyl protease</keyword>
<evidence type="ECO:0000256" key="3">
    <source>
        <dbReference type="ARBA" id="ARBA00022695"/>
    </source>
</evidence>
<evidence type="ECO:0000256" key="5">
    <source>
        <dbReference type="ARBA" id="ARBA00022750"/>
    </source>
</evidence>